<evidence type="ECO:0000313" key="2">
    <source>
        <dbReference type="Proteomes" id="UP000075840"/>
    </source>
</evidence>
<sequence length="272" mass="30595">MGAIDKLALGSVVISIASVCGILICLVQISNRMDDSVNQANSELLQKIALLRVEMEQAEQASPSGPLLSIVIRSAKQSTTLRRTIRHTWAQNDHRVVHRFELHAPTVHPKAHPTNATNGSAANWLKRLQHHHRAATASNARYLLIVNEYVFVNMPLLLETIERILPRQGFILCKPVPDVPAQNGTCDPAQPILLSMDVARGLTEQYVVQDGRRLYLNDRETEAFVRDQMDDEGRLTFFFTAPLLRFAAKMPLTQRIEQLWLSLIGNYTPAEY</sequence>
<evidence type="ECO:0008006" key="3">
    <source>
        <dbReference type="Google" id="ProtNLM"/>
    </source>
</evidence>
<dbReference type="EnsemblMetazoa" id="AARA010147-RA">
    <property type="protein sequence ID" value="AARA010147-PA"/>
    <property type="gene ID" value="AARA010147"/>
</dbReference>
<evidence type="ECO:0000313" key="1">
    <source>
        <dbReference type="EnsemblMetazoa" id="AARA010147-PA"/>
    </source>
</evidence>
<proteinExistence type="predicted"/>
<protein>
    <recommendedName>
        <fullName evidence="3">Hexosyltransferase</fullName>
    </recommendedName>
</protein>
<accession>A0A182I987</accession>
<dbReference type="AlphaFoldDB" id="A0A182I987"/>
<organism evidence="1 2">
    <name type="scientific">Anopheles arabiensis</name>
    <name type="common">Mosquito</name>
    <dbReference type="NCBI Taxonomy" id="7173"/>
    <lineage>
        <taxon>Eukaryota</taxon>
        <taxon>Metazoa</taxon>
        <taxon>Ecdysozoa</taxon>
        <taxon>Arthropoda</taxon>
        <taxon>Hexapoda</taxon>
        <taxon>Insecta</taxon>
        <taxon>Pterygota</taxon>
        <taxon>Neoptera</taxon>
        <taxon>Endopterygota</taxon>
        <taxon>Diptera</taxon>
        <taxon>Nematocera</taxon>
        <taxon>Culicoidea</taxon>
        <taxon>Culicidae</taxon>
        <taxon>Anophelinae</taxon>
        <taxon>Anopheles</taxon>
    </lineage>
</organism>
<name>A0A182I987_ANOAR</name>
<dbReference type="VEuPathDB" id="VectorBase:AARA010147"/>
<reference evidence="1" key="1">
    <citation type="submission" date="2022-08" db="UniProtKB">
        <authorList>
            <consortium name="EnsemblMetazoa"/>
        </authorList>
    </citation>
    <scope>IDENTIFICATION</scope>
    <source>
        <strain evidence="1">Dongola</strain>
    </source>
</reference>
<dbReference type="EMBL" id="APCN01003222">
    <property type="status" value="NOT_ANNOTATED_CDS"/>
    <property type="molecule type" value="Genomic_DNA"/>
</dbReference>
<dbReference type="Proteomes" id="UP000075840">
    <property type="component" value="Unassembled WGS sequence"/>
</dbReference>
<keyword evidence="2" id="KW-1185">Reference proteome</keyword>